<evidence type="ECO:0000313" key="4">
    <source>
        <dbReference type="Proteomes" id="UP000000600"/>
    </source>
</evidence>
<proteinExistence type="predicted"/>
<evidence type="ECO:0000256" key="2">
    <source>
        <dbReference type="SAM" id="Phobius"/>
    </source>
</evidence>
<evidence type="ECO:0000313" key="3">
    <source>
        <dbReference type="EMBL" id="CAK87696.1"/>
    </source>
</evidence>
<dbReference type="OrthoDB" id="306193at2759"/>
<dbReference type="Proteomes" id="UP000000600">
    <property type="component" value="Unassembled WGS sequence"/>
</dbReference>
<sequence>MGDISDQLNQLMQKYEQLEVQWKKECDSVQKKDELINQLKSEINEKNKLIVTFTSEVDSLNVYINDSITEKKQQTSKLNELDKKYQKARDEYNKLKQKLIDRDLHIQEQEKEYNLLNSQVQSETERLIKTYENKIQQLEEEKDQLKQANEQKQQKVTQVTYDSYKKWFILSVVFYPLIFGLTKFLSKKK</sequence>
<keyword evidence="2" id="KW-0812">Transmembrane</keyword>
<dbReference type="KEGG" id="ptm:GSPATT00021329001"/>
<dbReference type="RefSeq" id="XP_001455093.1">
    <property type="nucleotide sequence ID" value="XM_001455056.1"/>
</dbReference>
<dbReference type="EMBL" id="CT868629">
    <property type="protein sequence ID" value="CAK87696.1"/>
    <property type="molecule type" value="Genomic_DNA"/>
</dbReference>
<organism evidence="3 4">
    <name type="scientific">Paramecium tetraurelia</name>
    <dbReference type="NCBI Taxonomy" id="5888"/>
    <lineage>
        <taxon>Eukaryota</taxon>
        <taxon>Sar</taxon>
        <taxon>Alveolata</taxon>
        <taxon>Ciliophora</taxon>
        <taxon>Intramacronucleata</taxon>
        <taxon>Oligohymenophorea</taxon>
        <taxon>Peniculida</taxon>
        <taxon>Parameciidae</taxon>
        <taxon>Paramecium</taxon>
    </lineage>
</organism>
<accession>A0DXC9</accession>
<keyword evidence="4" id="KW-1185">Reference proteome</keyword>
<dbReference type="HOGENOM" id="CLU_1491815_0_0_1"/>
<name>A0DXC9_PARTE</name>
<keyword evidence="2" id="KW-0472">Membrane</keyword>
<protein>
    <submittedName>
        <fullName evidence="3">Uncharacterized protein</fullName>
    </submittedName>
</protein>
<feature type="transmembrane region" description="Helical" evidence="2">
    <location>
        <begin position="167"/>
        <end position="185"/>
    </location>
</feature>
<feature type="coiled-coil region" evidence="1">
    <location>
        <begin position="1"/>
        <end position="158"/>
    </location>
</feature>
<evidence type="ECO:0000256" key="1">
    <source>
        <dbReference type="SAM" id="Coils"/>
    </source>
</evidence>
<dbReference type="GeneID" id="5040878"/>
<gene>
    <name evidence="3" type="ORF">GSPATT00021329001</name>
</gene>
<keyword evidence="1" id="KW-0175">Coiled coil</keyword>
<reference evidence="3 4" key="1">
    <citation type="journal article" date="2006" name="Nature">
        <title>Global trends of whole-genome duplications revealed by the ciliate Paramecium tetraurelia.</title>
        <authorList>
            <consortium name="Genoscope"/>
            <person name="Aury J.-M."/>
            <person name="Jaillon O."/>
            <person name="Duret L."/>
            <person name="Noel B."/>
            <person name="Jubin C."/>
            <person name="Porcel B.M."/>
            <person name="Segurens B."/>
            <person name="Daubin V."/>
            <person name="Anthouard V."/>
            <person name="Aiach N."/>
            <person name="Arnaiz O."/>
            <person name="Billaut A."/>
            <person name="Beisson J."/>
            <person name="Blanc I."/>
            <person name="Bouhouche K."/>
            <person name="Camara F."/>
            <person name="Duharcourt S."/>
            <person name="Guigo R."/>
            <person name="Gogendeau D."/>
            <person name="Katinka M."/>
            <person name="Keller A.-M."/>
            <person name="Kissmehl R."/>
            <person name="Klotz C."/>
            <person name="Koll F."/>
            <person name="Le Moue A."/>
            <person name="Lepere C."/>
            <person name="Malinsky S."/>
            <person name="Nowacki M."/>
            <person name="Nowak J.K."/>
            <person name="Plattner H."/>
            <person name="Poulain J."/>
            <person name="Ruiz F."/>
            <person name="Serrano V."/>
            <person name="Zagulski M."/>
            <person name="Dessen P."/>
            <person name="Betermier M."/>
            <person name="Weissenbach J."/>
            <person name="Scarpelli C."/>
            <person name="Schachter V."/>
            <person name="Sperling L."/>
            <person name="Meyer E."/>
            <person name="Cohen J."/>
            <person name="Wincker P."/>
        </authorList>
    </citation>
    <scope>NUCLEOTIDE SEQUENCE [LARGE SCALE GENOMIC DNA]</scope>
    <source>
        <strain evidence="3 4">Stock d4-2</strain>
    </source>
</reference>
<dbReference type="AlphaFoldDB" id="A0DXC9"/>
<dbReference type="OMA" id="YKKWFIL"/>
<dbReference type="InParanoid" id="A0DXC9"/>
<keyword evidence="2" id="KW-1133">Transmembrane helix</keyword>